<dbReference type="AlphaFoldDB" id="A0A540VQ09"/>
<evidence type="ECO:0000313" key="2">
    <source>
        <dbReference type="Proteomes" id="UP000315400"/>
    </source>
</evidence>
<evidence type="ECO:0000313" key="1">
    <source>
        <dbReference type="EMBL" id="TQE98818.1"/>
    </source>
</evidence>
<protein>
    <recommendedName>
        <fullName evidence="3">RiboL-PSP-HEPN domain-containing protein</fullName>
    </recommendedName>
</protein>
<evidence type="ECO:0008006" key="3">
    <source>
        <dbReference type="Google" id="ProtNLM"/>
    </source>
</evidence>
<organism evidence="1 2">
    <name type="scientific">Spiribacter salinus</name>
    <dbReference type="NCBI Taxonomy" id="1335746"/>
    <lineage>
        <taxon>Bacteria</taxon>
        <taxon>Pseudomonadati</taxon>
        <taxon>Pseudomonadota</taxon>
        <taxon>Gammaproteobacteria</taxon>
        <taxon>Chromatiales</taxon>
        <taxon>Ectothiorhodospiraceae</taxon>
        <taxon>Spiribacter</taxon>
    </lineage>
</organism>
<comment type="caution">
    <text evidence="1">The sequence shown here is derived from an EMBL/GenBank/DDBJ whole genome shotgun (WGS) entry which is preliminary data.</text>
</comment>
<proteinExistence type="predicted"/>
<accession>A0A540VQ09</accession>
<name>A0A540VQ09_9GAMM</name>
<reference evidence="1 2" key="1">
    <citation type="submission" date="2019-06" db="EMBL/GenBank/DDBJ databases">
        <title>Metagenome assembled Genome of Spiribacter salinus SL48-SHIP from the microbial mat of Salt Lake 48 (Novosibirsk region, Russia).</title>
        <authorList>
            <person name="Shipova A."/>
            <person name="Rozanov A.S."/>
            <person name="Bryanskaya A.V."/>
            <person name="Peltek S.E."/>
        </authorList>
    </citation>
    <scope>NUCLEOTIDE SEQUENCE [LARGE SCALE GENOMIC DNA]</scope>
    <source>
        <strain evidence="1">SL48-SHIP-2</strain>
    </source>
</reference>
<gene>
    <name evidence="1" type="ORF">FKY71_11825</name>
</gene>
<dbReference type="EMBL" id="VIFK01000131">
    <property type="protein sequence ID" value="TQE98818.1"/>
    <property type="molecule type" value="Genomic_DNA"/>
</dbReference>
<dbReference type="Proteomes" id="UP000315400">
    <property type="component" value="Unassembled WGS sequence"/>
</dbReference>
<sequence length="186" mass="21258">MTSTTKIFSGQREVRTFADLAHAADVMIIKSEESLEGSYYTIMSALLLTAFTFEAYLNHLGEKRISFWSRIDSIRVMDKYSVLTTELEIAPDFSRRPCQTLKALFRFRNSMAHGRSEIVKVEKEVSADIDPYEHFPRSAWEEYCTLENAKRCKKDIDDIVQELHRAAGLGEFPYMHGIGTASVTSK</sequence>